<evidence type="ECO:0000256" key="1">
    <source>
        <dbReference type="SAM" id="MobiDB-lite"/>
    </source>
</evidence>
<dbReference type="AlphaFoldDB" id="B8C9J2"/>
<dbReference type="PaxDb" id="35128-Thaps24195"/>
<evidence type="ECO:0000313" key="4">
    <source>
        <dbReference type="Proteomes" id="UP000001449"/>
    </source>
</evidence>
<sequence length="650" mass="71954">MLVASSYLAGTGEASPTSTDALSPLNPPSPGYPFLKVIHLLVLTILRRSSSTPQLPKPGLSTTQARLAHPSPPSAVVHLIASVHVTSSTSTQRIMPKAPKQEKTAAKSKGRNAKKKTPEDSVIEGDVDAIPGKVAPEDILDAAEDDDEKVTASLDVSSTAIDDDIDTSDLDPNASFDSTEFNAMLYQLVLYKARRGDMNIPQNDPQYTDLYNWVQNQRKHYKLYQDNNDASLAAALFLNSDRIAVLDAVGFHWNIRGDSSWQKNYEALVSYTKEHGDTRVPRLYTRNPTLGEWVTEQRRQWKLKMERKPSMMSDERKNKLDELGFVWKVRDRADWNDRYEQLLEFKKEHYSRNRALGKWVAKQREQYRFYREGRHSFLPQERIDLLKSIGFTWQIKGRGLHKLKKRENDSGTNSVDEDDMKMGISIQERGGSTKDGDADADDASEIGMKVEMGMNVAPPLPMGDGLKMDYNDGFGSGMGGMSNMPASMSMMNHFNTMQGMNGLNSMNMPGMHLPKMPERSLTEPGSSMASMMDHKASALSSGMEMAAHQQVLLAERQQLHQHAASMAAIAAHANQQRDLQMNNASGVGAPGGGMANNQTMADIAAALASVPRFGDSFSSASGMRRLGNNPAASYQHKMDAEDPRMFSGML</sequence>
<evidence type="ECO:0000259" key="2">
    <source>
        <dbReference type="Pfam" id="PF03457"/>
    </source>
</evidence>
<dbReference type="PANTHER" id="PTHR33418:SF1">
    <property type="entry name" value="HELICASE-ASSOCIATED DOMAIN-CONTAINING PROTEIN"/>
    <property type="match status" value="1"/>
</dbReference>
<dbReference type="Gene3D" id="6.10.140.530">
    <property type="match status" value="3"/>
</dbReference>
<evidence type="ECO:0000313" key="3">
    <source>
        <dbReference type="EMBL" id="EED89869.1"/>
    </source>
</evidence>
<dbReference type="RefSeq" id="XP_002292673.1">
    <property type="nucleotide sequence ID" value="XM_002292637.1"/>
</dbReference>
<feature type="region of interest" description="Disordered" evidence="1">
    <location>
        <begin position="1"/>
        <end position="25"/>
    </location>
</feature>
<feature type="domain" description="Helicase-associated" evidence="2">
    <location>
        <begin position="258"/>
        <end position="325"/>
    </location>
</feature>
<dbReference type="Proteomes" id="UP000001449">
    <property type="component" value="Chromosome 10"/>
</dbReference>
<dbReference type="eggNOG" id="ENOG502SRCF">
    <property type="taxonomic scope" value="Eukaryota"/>
</dbReference>
<name>B8C9J2_THAPS</name>
<feature type="domain" description="Helicase-associated" evidence="2">
    <location>
        <begin position="179"/>
        <end position="251"/>
    </location>
</feature>
<dbReference type="PANTHER" id="PTHR33418">
    <property type="entry name" value="HELICASE-ASSOCIATED"/>
    <property type="match status" value="1"/>
</dbReference>
<feature type="region of interest" description="Disordered" evidence="1">
    <location>
        <begin position="88"/>
        <end position="121"/>
    </location>
</feature>
<proteinExistence type="predicted"/>
<dbReference type="KEGG" id="tps:THAPSDRAFT_24195"/>
<dbReference type="HOGENOM" id="CLU_421837_0_0_1"/>
<feature type="domain" description="Helicase-associated" evidence="2">
    <location>
        <begin position="332"/>
        <end position="391"/>
    </location>
</feature>
<reference evidence="3 4" key="2">
    <citation type="journal article" date="2008" name="Nature">
        <title>The Phaeodactylum genome reveals the evolutionary history of diatom genomes.</title>
        <authorList>
            <person name="Bowler C."/>
            <person name="Allen A.E."/>
            <person name="Badger J.H."/>
            <person name="Grimwood J."/>
            <person name="Jabbari K."/>
            <person name="Kuo A."/>
            <person name="Maheswari U."/>
            <person name="Martens C."/>
            <person name="Maumus F."/>
            <person name="Otillar R.P."/>
            <person name="Rayko E."/>
            <person name="Salamov A."/>
            <person name="Vandepoele K."/>
            <person name="Beszteri B."/>
            <person name="Gruber A."/>
            <person name="Heijde M."/>
            <person name="Katinka M."/>
            <person name="Mock T."/>
            <person name="Valentin K."/>
            <person name="Verret F."/>
            <person name="Berges J.A."/>
            <person name="Brownlee C."/>
            <person name="Cadoret J.P."/>
            <person name="Chiovitti A."/>
            <person name="Choi C.J."/>
            <person name="Coesel S."/>
            <person name="De Martino A."/>
            <person name="Detter J.C."/>
            <person name="Durkin C."/>
            <person name="Falciatore A."/>
            <person name="Fournet J."/>
            <person name="Haruta M."/>
            <person name="Huysman M.J."/>
            <person name="Jenkins B.D."/>
            <person name="Jiroutova K."/>
            <person name="Jorgensen R.E."/>
            <person name="Joubert Y."/>
            <person name="Kaplan A."/>
            <person name="Kroger N."/>
            <person name="Kroth P.G."/>
            <person name="La Roche J."/>
            <person name="Lindquist E."/>
            <person name="Lommer M."/>
            <person name="Martin-Jezequel V."/>
            <person name="Lopez P.J."/>
            <person name="Lucas S."/>
            <person name="Mangogna M."/>
            <person name="McGinnis K."/>
            <person name="Medlin L.K."/>
            <person name="Montsant A."/>
            <person name="Oudot-Le Secq M.P."/>
            <person name="Napoli C."/>
            <person name="Obornik M."/>
            <person name="Parker M.S."/>
            <person name="Petit J.L."/>
            <person name="Porcel B.M."/>
            <person name="Poulsen N."/>
            <person name="Robison M."/>
            <person name="Rychlewski L."/>
            <person name="Rynearson T.A."/>
            <person name="Schmutz J."/>
            <person name="Shapiro H."/>
            <person name="Siaut M."/>
            <person name="Stanley M."/>
            <person name="Sussman M.R."/>
            <person name="Taylor A.R."/>
            <person name="Vardi A."/>
            <person name="von Dassow P."/>
            <person name="Vyverman W."/>
            <person name="Willis A."/>
            <person name="Wyrwicz L.S."/>
            <person name="Rokhsar D.S."/>
            <person name="Weissenbach J."/>
            <person name="Armbrust E.V."/>
            <person name="Green B.R."/>
            <person name="Van de Peer Y."/>
            <person name="Grigoriev I.V."/>
        </authorList>
    </citation>
    <scope>NUCLEOTIDE SEQUENCE [LARGE SCALE GENOMIC DNA]</scope>
    <source>
        <strain evidence="3 4">CCMP1335</strain>
    </source>
</reference>
<reference evidence="3 4" key="1">
    <citation type="journal article" date="2004" name="Science">
        <title>The genome of the diatom Thalassiosira pseudonana: ecology, evolution, and metabolism.</title>
        <authorList>
            <person name="Armbrust E.V."/>
            <person name="Berges J.A."/>
            <person name="Bowler C."/>
            <person name="Green B.R."/>
            <person name="Martinez D."/>
            <person name="Putnam N.H."/>
            <person name="Zhou S."/>
            <person name="Allen A.E."/>
            <person name="Apt K.E."/>
            <person name="Bechner M."/>
            <person name="Brzezinski M.A."/>
            <person name="Chaal B.K."/>
            <person name="Chiovitti A."/>
            <person name="Davis A.K."/>
            <person name="Demarest M.S."/>
            <person name="Detter J.C."/>
            <person name="Glavina T."/>
            <person name="Goodstein D."/>
            <person name="Hadi M.Z."/>
            <person name="Hellsten U."/>
            <person name="Hildebrand M."/>
            <person name="Jenkins B.D."/>
            <person name="Jurka J."/>
            <person name="Kapitonov V.V."/>
            <person name="Kroger N."/>
            <person name="Lau W.W."/>
            <person name="Lane T.W."/>
            <person name="Larimer F.W."/>
            <person name="Lippmeier J.C."/>
            <person name="Lucas S."/>
            <person name="Medina M."/>
            <person name="Montsant A."/>
            <person name="Obornik M."/>
            <person name="Parker M.S."/>
            <person name="Palenik B."/>
            <person name="Pazour G.J."/>
            <person name="Richardson P.M."/>
            <person name="Rynearson T.A."/>
            <person name="Saito M.A."/>
            <person name="Schwartz D.C."/>
            <person name="Thamatrakoln K."/>
            <person name="Valentin K."/>
            <person name="Vardi A."/>
            <person name="Wilkerson F.P."/>
            <person name="Rokhsar D.S."/>
        </authorList>
    </citation>
    <scope>NUCLEOTIDE SEQUENCE [LARGE SCALE GENOMIC DNA]</scope>
    <source>
        <strain evidence="3 4">CCMP1335</strain>
    </source>
</reference>
<protein>
    <recommendedName>
        <fullName evidence="2">Helicase-associated domain-containing protein</fullName>
    </recommendedName>
</protein>
<dbReference type="InParanoid" id="B8C9J2"/>
<dbReference type="GeneID" id="7446858"/>
<accession>B8C9J2</accession>
<gene>
    <name evidence="3" type="ORF">THAPSDRAFT_24195</name>
</gene>
<dbReference type="EMBL" id="CM000646">
    <property type="protein sequence ID" value="EED89869.1"/>
    <property type="molecule type" value="Genomic_DNA"/>
</dbReference>
<dbReference type="InterPro" id="IPR005114">
    <property type="entry name" value="Helicase_assoc"/>
</dbReference>
<dbReference type="Pfam" id="PF03457">
    <property type="entry name" value="HA"/>
    <property type="match status" value="3"/>
</dbReference>
<organism evidence="3 4">
    <name type="scientific">Thalassiosira pseudonana</name>
    <name type="common">Marine diatom</name>
    <name type="synonym">Cyclotella nana</name>
    <dbReference type="NCBI Taxonomy" id="35128"/>
    <lineage>
        <taxon>Eukaryota</taxon>
        <taxon>Sar</taxon>
        <taxon>Stramenopiles</taxon>
        <taxon>Ochrophyta</taxon>
        <taxon>Bacillariophyta</taxon>
        <taxon>Coscinodiscophyceae</taxon>
        <taxon>Thalassiosirophycidae</taxon>
        <taxon>Thalassiosirales</taxon>
        <taxon>Thalassiosiraceae</taxon>
        <taxon>Thalassiosira</taxon>
    </lineage>
</organism>
<feature type="compositionally biased region" description="Basic residues" evidence="1">
    <location>
        <begin position="106"/>
        <end position="115"/>
    </location>
</feature>
<keyword evidence="4" id="KW-1185">Reference proteome</keyword>